<dbReference type="GO" id="GO:0016757">
    <property type="term" value="F:glycosyltransferase activity"/>
    <property type="evidence" value="ECO:0007669"/>
    <property type="project" value="UniProtKB-KW"/>
</dbReference>
<accession>A0ABU0I3D2</accession>
<proteinExistence type="predicted"/>
<organism evidence="1 2">
    <name type="scientific">Methylobacterium aerolatum</name>
    <dbReference type="NCBI Taxonomy" id="418708"/>
    <lineage>
        <taxon>Bacteria</taxon>
        <taxon>Pseudomonadati</taxon>
        <taxon>Pseudomonadota</taxon>
        <taxon>Alphaproteobacteria</taxon>
        <taxon>Hyphomicrobiales</taxon>
        <taxon>Methylobacteriaceae</taxon>
        <taxon>Methylobacterium</taxon>
    </lineage>
</organism>
<gene>
    <name evidence="1" type="ORF">QO012_003054</name>
</gene>
<reference evidence="1 2" key="1">
    <citation type="submission" date="2023-07" db="EMBL/GenBank/DDBJ databases">
        <title>Genomic Encyclopedia of Type Strains, Phase IV (KMG-IV): sequencing the most valuable type-strain genomes for metagenomic binning, comparative biology and taxonomic classification.</title>
        <authorList>
            <person name="Goeker M."/>
        </authorList>
    </citation>
    <scope>NUCLEOTIDE SEQUENCE [LARGE SCALE GENOMIC DNA]</scope>
    <source>
        <strain evidence="1 2">DSM 19013</strain>
    </source>
</reference>
<name>A0ABU0I3D2_9HYPH</name>
<dbReference type="Gene3D" id="3.90.550.10">
    <property type="entry name" value="Spore Coat Polysaccharide Biosynthesis Protein SpsA, Chain A"/>
    <property type="match status" value="1"/>
</dbReference>
<dbReference type="RefSeq" id="WP_238200962.1">
    <property type="nucleotide sequence ID" value="NZ_BPQE01000001.1"/>
</dbReference>
<comment type="caution">
    <text evidence="1">The sequence shown here is derived from an EMBL/GenBank/DDBJ whole genome shotgun (WGS) entry which is preliminary data.</text>
</comment>
<keyword evidence="2" id="KW-1185">Reference proteome</keyword>
<evidence type="ECO:0000313" key="2">
    <source>
        <dbReference type="Proteomes" id="UP001231124"/>
    </source>
</evidence>
<dbReference type="Proteomes" id="UP001231124">
    <property type="component" value="Unassembled WGS sequence"/>
</dbReference>
<dbReference type="SUPFAM" id="SSF53448">
    <property type="entry name" value="Nucleotide-diphospho-sugar transferases"/>
    <property type="match status" value="1"/>
</dbReference>
<protein>
    <submittedName>
        <fullName evidence="1">Rhamnosyltransferase</fullName>
        <ecNumber evidence="1">2.4.1.-</ecNumber>
    </submittedName>
</protein>
<dbReference type="EC" id="2.4.1.-" evidence="1"/>
<keyword evidence="1" id="KW-0808">Transferase</keyword>
<dbReference type="InterPro" id="IPR029044">
    <property type="entry name" value="Nucleotide-diphossugar_trans"/>
</dbReference>
<dbReference type="EMBL" id="JAUSVP010000009">
    <property type="protein sequence ID" value="MDQ0448543.1"/>
    <property type="molecule type" value="Genomic_DNA"/>
</dbReference>
<evidence type="ECO:0000313" key="1">
    <source>
        <dbReference type="EMBL" id="MDQ0448543.1"/>
    </source>
</evidence>
<sequence>MPSPSPEPAVAVPAGGLGRIAAGITLFRPTEAQIAALPQRLPAGLGRRFAFANSPLAPAEAEALARAGITVLTDPVRPGANLGIAEALNRLVAAAREAGLEALYCLDQDAAADPGLPEALLAGRDRLAARGLSPAVVGPAPAAAPGHKVPAYPFRPGADAAEALRPVQFLATSGSLIDLPAAARVGLFRTDFFIDAVELEWCFRAWSLGHGCYCDPAVSLPHRVGGGTIRAFGIAMPRQPLFRMATYLRNSVYAWRLPHLPLAWKLRQGLYLPAQAALYWADSGCRPAVLARLAAAARDGLLGRLGPPRSFD</sequence>
<keyword evidence="1" id="KW-0328">Glycosyltransferase</keyword>